<keyword evidence="5" id="KW-0862">Zinc</keyword>
<dbReference type="GO" id="GO:0006357">
    <property type="term" value="P:regulation of transcription by RNA polymerase II"/>
    <property type="evidence" value="ECO:0007669"/>
    <property type="project" value="TreeGrafter"/>
</dbReference>
<dbReference type="InterPro" id="IPR036236">
    <property type="entry name" value="Znf_C2H2_sf"/>
</dbReference>
<name>A0A5P1EJL5_ASPOF</name>
<feature type="region of interest" description="Disordered" evidence="10">
    <location>
        <begin position="1"/>
        <end position="23"/>
    </location>
</feature>
<dbReference type="PANTHER" id="PTHR46179">
    <property type="entry name" value="ZINC FINGER PROTEIN"/>
    <property type="match status" value="1"/>
</dbReference>
<gene>
    <name evidence="12" type="ORF">A4U43_C06F2790</name>
</gene>
<feature type="compositionally biased region" description="Basic and acidic residues" evidence="10">
    <location>
        <begin position="12"/>
        <end position="23"/>
    </location>
</feature>
<dbReference type="Gramene" id="ONK65964">
    <property type="protein sequence ID" value="ONK65964"/>
    <property type="gene ID" value="A4U43_C06F2790"/>
</dbReference>
<evidence type="ECO:0000256" key="2">
    <source>
        <dbReference type="ARBA" id="ARBA00022723"/>
    </source>
</evidence>
<feature type="domain" description="C2H2-type" evidence="11">
    <location>
        <begin position="140"/>
        <end position="170"/>
    </location>
</feature>
<protein>
    <recommendedName>
        <fullName evidence="11">C2H2-type domain-containing protein</fullName>
    </recommendedName>
</protein>
<comment type="subcellular location">
    <subcellularLocation>
        <location evidence="1">Nucleus</location>
    </subcellularLocation>
</comment>
<keyword evidence="13" id="KW-1185">Reference proteome</keyword>
<dbReference type="SUPFAM" id="SSF57667">
    <property type="entry name" value="beta-beta-alpha zinc fingers"/>
    <property type="match status" value="3"/>
</dbReference>
<dbReference type="SMART" id="SM00355">
    <property type="entry name" value="ZnF_C2H2"/>
    <property type="match status" value="9"/>
</dbReference>
<dbReference type="PANTHER" id="PTHR46179:SF13">
    <property type="entry name" value="C2H2-TYPE DOMAIN-CONTAINING PROTEIN"/>
    <property type="match status" value="1"/>
</dbReference>
<evidence type="ECO:0000256" key="5">
    <source>
        <dbReference type="ARBA" id="ARBA00022833"/>
    </source>
</evidence>
<keyword evidence="7" id="KW-0804">Transcription</keyword>
<dbReference type="OMA" id="KVFRDSW"/>
<keyword evidence="4 9" id="KW-0863">Zinc-finger</keyword>
<dbReference type="GO" id="GO:0003700">
    <property type="term" value="F:DNA-binding transcription factor activity"/>
    <property type="evidence" value="ECO:0007669"/>
    <property type="project" value="TreeGrafter"/>
</dbReference>
<feature type="domain" description="C2H2-type" evidence="11">
    <location>
        <begin position="177"/>
        <end position="201"/>
    </location>
</feature>
<evidence type="ECO:0000313" key="12">
    <source>
        <dbReference type="EMBL" id="ONK65964.1"/>
    </source>
</evidence>
<dbReference type="PROSITE" id="PS00028">
    <property type="entry name" value="ZINC_FINGER_C2H2_1"/>
    <property type="match status" value="7"/>
</dbReference>
<evidence type="ECO:0000256" key="8">
    <source>
        <dbReference type="ARBA" id="ARBA00023242"/>
    </source>
</evidence>
<accession>A0A5P1EJL5</accession>
<evidence type="ECO:0000256" key="10">
    <source>
        <dbReference type="SAM" id="MobiDB-lite"/>
    </source>
</evidence>
<dbReference type="Gene3D" id="3.30.160.60">
    <property type="entry name" value="Classic Zinc Finger"/>
    <property type="match status" value="5"/>
</dbReference>
<evidence type="ECO:0000256" key="1">
    <source>
        <dbReference type="ARBA" id="ARBA00004123"/>
    </source>
</evidence>
<dbReference type="PROSITE" id="PS50157">
    <property type="entry name" value="ZINC_FINGER_C2H2_2"/>
    <property type="match status" value="5"/>
</dbReference>
<dbReference type="InterPro" id="IPR013087">
    <property type="entry name" value="Znf_C2H2_type"/>
</dbReference>
<sequence>MTDSSPTSVTGHEMESRSAEDERGEIKKPIFRDIRRYYCEYCGICRSKKSLIRSHVLTHHQDEVKGPEAEKNDSEKNAGKVQYTCEECDASFTKPAYLKQHMQGHSLERPFSCPVEDCHLNYRRKDHLTRHLLLHLGKLFDCPIENCNKRFAFQGNMTRHVKEMHDEESSSEGEKQYVCPEVGCGKMFKYASRLRKHEDSHVKLDYVEVICGEQGCLKKFTDSYCLRAHVQSCHQYVVCEICGTQQLKKNLKRHLRIHEGSGEAERIRCSFEGCQYTFSNRSNLNKHVKAVHDELRPFPCRISGCGQKFPYKHVRDNHEKSGAHVHVLGDFVEADERWRSQPRGGRKRKDFSIEMLKRKRVAPLGQDSAISDGANYLRWLLSDDQ</sequence>
<evidence type="ECO:0000256" key="4">
    <source>
        <dbReference type="ARBA" id="ARBA00022771"/>
    </source>
</evidence>
<keyword evidence="8" id="KW-0539">Nucleus</keyword>
<keyword evidence="3" id="KW-0677">Repeat</keyword>
<dbReference type="EMBL" id="CM007386">
    <property type="protein sequence ID" value="ONK65964.1"/>
    <property type="molecule type" value="Genomic_DNA"/>
</dbReference>
<evidence type="ECO:0000256" key="9">
    <source>
        <dbReference type="PROSITE-ProRule" id="PRU00042"/>
    </source>
</evidence>
<dbReference type="FunFam" id="3.30.160.60:FF:000100">
    <property type="entry name" value="Zinc finger 45-like"/>
    <property type="match status" value="1"/>
</dbReference>
<dbReference type="Proteomes" id="UP000243459">
    <property type="component" value="Chromosome 6"/>
</dbReference>
<keyword evidence="2" id="KW-0479">Metal-binding</keyword>
<dbReference type="Pfam" id="PF00096">
    <property type="entry name" value="zf-C2H2"/>
    <property type="match status" value="4"/>
</dbReference>
<dbReference type="GO" id="GO:0008270">
    <property type="term" value="F:zinc ion binding"/>
    <property type="evidence" value="ECO:0007669"/>
    <property type="project" value="UniProtKB-KW"/>
</dbReference>
<dbReference type="InterPro" id="IPR051061">
    <property type="entry name" value="Zinc_finger_trans_reg"/>
</dbReference>
<proteinExistence type="predicted"/>
<evidence type="ECO:0000256" key="3">
    <source>
        <dbReference type="ARBA" id="ARBA00022737"/>
    </source>
</evidence>
<dbReference type="GO" id="GO:0080084">
    <property type="term" value="F:5S rDNA binding"/>
    <property type="evidence" value="ECO:0007669"/>
    <property type="project" value="TreeGrafter"/>
</dbReference>
<feature type="domain" description="C2H2-type" evidence="11">
    <location>
        <begin position="111"/>
        <end position="140"/>
    </location>
</feature>
<organism evidence="12 13">
    <name type="scientific">Asparagus officinalis</name>
    <name type="common">Garden asparagus</name>
    <dbReference type="NCBI Taxonomy" id="4686"/>
    <lineage>
        <taxon>Eukaryota</taxon>
        <taxon>Viridiplantae</taxon>
        <taxon>Streptophyta</taxon>
        <taxon>Embryophyta</taxon>
        <taxon>Tracheophyta</taxon>
        <taxon>Spermatophyta</taxon>
        <taxon>Magnoliopsida</taxon>
        <taxon>Liliopsida</taxon>
        <taxon>Asparagales</taxon>
        <taxon>Asparagaceae</taxon>
        <taxon>Asparagoideae</taxon>
        <taxon>Asparagus</taxon>
    </lineage>
</organism>
<evidence type="ECO:0000259" key="11">
    <source>
        <dbReference type="PROSITE" id="PS50157"/>
    </source>
</evidence>
<evidence type="ECO:0000256" key="6">
    <source>
        <dbReference type="ARBA" id="ARBA00023015"/>
    </source>
</evidence>
<keyword evidence="6" id="KW-0805">Transcription regulation</keyword>
<reference evidence="13" key="1">
    <citation type="journal article" date="2017" name="Nat. Commun.">
        <title>The asparagus genome sheds light on the origin and evolution of a young Y chromosome.</title>
        <authorList>
            <person name="Harkess A."/>
            <person name="Zhou J."/>
            <person name="Xu C."/>
            <person name="Bowers J.E."/>
            <person name="Van der Hulst R."/>
            <person name="Ayyampalayam S."/>
            <person name="Mercati F."/>
            <person name="Riccardi P."/>
            <person name="McKain M.R."/>
            <person name="Kakrana A."/>
            <person name="Tang H."/>
            <person name="Ray J."/>
            <person name="Groenendijk J."/>
            <person name="Arikit S."/>
            <person name="Mathioni S.M."/>
            <person name="Nakano M."/>
            <person name="Shan H."/>
            <person name="Telgmann-Rauber A."/>
            <person name="Kanno A."/>
            <person name="Yue Z."/>
            <person name="Chen H."/>
            <person name="Li W."/>
            <person name="Chen Y."/>
            <person name="Xu X."/>
            <person name="Zhang Y."/>
            <person name="Luo S."/>
            <person name="Chen H."/>
            <person name="Gao J."/>
            <person name="Mao Z."/>
            <person name="Pires J.C."/>
            <person name="Luo M."/>
            <person name="Kudrna D."/>
            <person name="Wing R.A."/>
            <person name="Meyers B.C."/>
            <person name="Yi K."/>
            <person name="Kong H."/>
            <person name="Lavrijsen P."/>
            <person name="Sunseri F."/>
            <person name="Falavigna A."/>
            <person name="Ye Y."/>
            <person name="Leebens-Mack J.H."/>
            <person name="Chen G."/>
        </authorList>
    </citation>
    <scope>NUCLEOTIDE SEQUENCE [LARGE SCALE GENOMIC DNA]</scope>
    <source>
        <strain evidence="13">cv. DH0086</strain>
    </source>
</reference>
<dbReference type="OrthoDB" id="427030at2759"/>
<feature type="compositionally biased region" description="Polar residues" evidence="10">
    <location>
        <begin position="1"/>
        <end position="10"/>
    </location>
</feature>
<dbReference type="GO" id="GO:0005730">
    <property type="term" value="C:nucleolus"/>
    <property type="evidence" value="ECO:0007669"/>
    <property type="project" value="TreeGrafter"/>
</dbReference>
<evidence type="ECO:0000313" key="13">
    <source>
        <dbReference type="Proteomes" id="UP000243459"/>
    </source>
</evidence>
<evidence type="ECO:0000256" key="7">
    <source>
        <dbReference type="ARBA" id="ARBA00023163"/>
    </source>
</evidence>
<dbReference type="Pfam" id="PF12874">
    <property type="entry name" value="zf-met"/>
    <property type="match status" value="1"/>
</dbReference>
<dbReference type="AlphaFoldDB" id="A0A5P1EJL5"/>
<feature type="domain" description="C2H2-type" evidence="11">
    <location>
        <begin position="267"/>
        <end position="297"/>
    </location>
</feature>
<feature type="domain" description="C2H2-type" evidence="11">
    <location>
        <begin position="83"/>
        <end position="110"/>
    </location>
</feature>